<gene>
    <name evidence="1" type="ORF">QQF64_003089</name>
</gene>
<comment type="caution">
    <text evidence="1">The sequence shown here is derived from an EMBL/GenBank/DDBJ whole genome shotgun (WGS) entry which is preliminary data.</text>
</comment>
<proteinExistence type="predicted"/>
<dbReference type="EMBL" id="JAYMGO010000011">
    <property type="protein sequence ID" value="KAL1265062.1"/>
    <property type="molecule type" value="Genomic_DNA"/>
</dbReference>
<dbReference type="Proteomes" id="UP001558613">
    <property type="component" value="Unassembled WGS sequence"/>
</dbReference>
<evidence type="ECO:0000313" key="2">
    <source>
        <dbReference type="Proteomes" id="UP001558613"/>
    </source>
</evidence>
<organism evidence="1 2">
    <name type="scientific">Cirrhinus molitorella</name>
    <name type="common">mud carp</name>
    <dbReference type="NCBI Taxonomy" id="172907"/>
    <lineage>
        <taxon>Eukaryota</taxon>
        <taxon>Metazoa</taxon>
        <taxon>Chordata</taxon>
        <taxon>Craniata</taxon>
        <taxon>Vertebrata</taxon>
        <taxon>Euteleostomi</taxon>
        <taxon>Actinopterygii</taxon>
        <taxon>Neopterygii</taxon>
        <taxon>Teleostei</taxon>
        <taxon>Ostariophysi</taxon>
        <taxon>Cypriniformes</taxon>
        <taxon>Cyprinidae</taxon>
        <taxon>Labeoninae</taxon>
        <taxon>Labeonini</taxon>
        <taxon>Cirrhinus</taxon>
    </lineage>
</organism>
<reference evidence="1 2" key="1">
    <citation type="submission" date="2023-09" db="EMBL/GenBank/DDBJ databases">
        <authorList>
            <person name="Wang M."/>
        </authorList>
    </citation>
    <scope>NUCLEOTIDE SEQUENCE [LARGE SCALE GENOMIC DNA]</scope>
    <source>
        <strain evidence="1">GT-2023</strain>
        <tissue evidence="1">Liver</tissue>
    </source>
</reference>
<sequence length="103" mass="11541">MMNVCFSDIDVNMSSLQRSRHDTYNHLKGASPSQQQAVKANGSSSVFWLQSSSSSSLIPSWRKQIFLHCSHAVNQGFSRCVAEIKQFLSKDEMKTLPESADIM</sequence>
<accession>A0ABR3MKS4</accession>
<name>A0ABR3MKS4_9TELE</name>
<evidence type="ECO:0000313" key="1">
    <source>
        <dbReference type="EMBL" id="KAL1265062.1"/>
    </source>
</evidence>
<protein>
    <submittedName>
        <fullName evidence="1">Uncharacterized protein</fullName>
    </submittedName>
</protein>
<keyword evidence="2" id="KW-1185">Reference proteome</keyword>